<feature type="signal peptide" evidence="1">
    <location>
        <begin position="1"/>
        <end position="18"/>
    </location>
</feature>
<proteinExistence type="predicted"/>
<keyword evidence="1" id="KW-0732">Signal</keyword>
<name>A0A517TYF5_9BACT</name>
<organism evidence="2 3">
    <name type="scientific">Lacipirellula limnantheis</name>
    <dbReference type="NCBI Taxonomy" id="2528024"/>
    <lineage>
        <taxon>Bacteria</taxon>
        <taxon>Pseudomonadati</taxon>
        <taxon>Planctomycetota</taxon>
        <taxon>Planctomycetia</taxon>
        <taxon>Pirellulales</taxon>
        <taxon>Lacipirellulaceae</taxon>
        <taxon>Lacipirellula</taxon>
    </lineage>
</organism>
<dbReference type="AlphaFoldDB" id="A0A517TYF5"/>
<gene>
    <name evidence="2" type="ORF">I41_25960</name>
</gene>
<dbReference type="Proteomes" id="UP000317909">
    <property type="component" value="Chromosome"/>
</dbReference>
<evidence type="ECO:0000313" key="3">
    <source>
        <dbReference type="Proteomes" id="UP000317909"/>
    </source>
</evidence>
<feature type="chain" id="PRO_5021742143" evidence="1">
    <location>
        <begin position="19"/>
        <end position="39"/>
    </location>
</feature>
<reference evidence="2 3" key="1">
    <citation type="submission" date="2019-02" db="EMBL/GenBank/DDBJ databases">
        <title>Deep-cultivation of Planctomycetes and their phenomic and genomic characterization uncovers novel biology.</title>
        <authorList>
            <person name="Wiegand S."/>
            <person name="Jogler M."/>
            <person name="Boedeker C."/>
            <person name="Pinto D."/>
            <person name="Vollmers J."/>
            <person name="Rivas-Marin E."/>
            <person name="Kohn T."/>
            <person name="Peeters S.H."/>
            <person name="Heuer A."/>
            <person name="Rast P."/>
            <person name="Oberbeckmann S."/>
            <person name="Bunk B."/>
            <person name="Jeske O."/>
            <person name="Meyerdierks A."/>
            <person name="Storesund J.E."/>
            <person name="Kallscheuer N."/>
            <person name="Luecker S."/>
            <person name="Lage O.M."/>
            <person name="Pohl T."/>
            <person name="Merkel B.J."/>
            <person name="Hornburger P."/>
            <person name="Mueller R.-W."/>
            <person name="Bruemmer F."/>
            <person name="Labrenz M."/>
            <person name="Spormann A.M."/>
            <person name="Op den Camp H."/>
            <person name="Overmann J."/>
            <person name="Amann R."/>
            <person name="Jetten M.S.M."/>
            <person name="Mascher T."/>
            <person name="Medema M.H."/>
            <person name="Devos D.P."/>
            <person name="Kaster A.-K."/>
            <person name="Ovreas L."/>
            <person name="Rohde M."/>
            <person name="Galperin M.Y."/>
            <person name="Jogler C."/>
        </authorList>
    </citation>
    <scope>NUCLEOTIDE SEQUENCE [LARGE SCALE GENOMIC DNA]</scope>
    <source>
        <strain evidence="2 3">I41</strain>
    </source>
</reference>
<protein>
    <submittedName>
        <fullName evidence="2">Uncharacterized protein</fullName>
    </submittedName>
</protein>
<evidence type="ECO:0000313" key="2">
    <source>
        <dbReference type="EMBL" id="QDT73407.1"/>
    </source>
</evidence>
<dbReference type="EMBL" id="CP036339">
    <property type="protein sequence ID" value="QDT73407.1"/>
    <property type="molecule type" value="Genomic_DNA"/>
</dbReference>
<dbReference type="PROSITE" id="PS51257">
    <property type="entry name" value="PROKAR_LIPOPROTEIN"/>
    <property type="match status" value="1"/>
</dbReference>
<dbReference type="KEGG" id="llh:I41_25960"/>
<keyword evidence="3" id="KW-1185">Reference proteome</keyword>
<accession>A0A517TYF5</accession>
<sequence precursor="true">MFRYLALALALFALLSAAGPSVPGLTAGAASACNDPSCM</sequence>
<evidence type="ECO:0000256" key="1">
    <source>
        <dbReference type="SAM" id="SignalP"/>
    </source>
</evidence>